<dbReference type="Proteomes" id="UP000789405">
    <property type="component" value="Unassembled WGS sequence"/>
</dbReference>
<proteinExistence type="predicted"/>
<name>A0A9N9P690_9GLOM</name>
<comment type="caution">
    <text evidence="1">The sequence shown here is derived from an EMBL/GenBank/DDBJ whole genome shotgun (WGS) entry which is preliminary data.</text>
</comment>
<gene>
    <name evidence="1" type="ORF">DERYTH_LOCUS21431</name>
</gene>
<sequence length="44" mass="5199">FEFYKGKLNTHRILNYDSEFEYDTLKKKSCGLCKPRDSILGLLN</sequence>
<dbReference type="AlphaFoldDB" id="A0A9N9P690"/>
<dbReference type="EMBL" id="CAJVPY010027312">
    <property type="protein sequence ID" value="CAG8791003.1"/>
    <property type="molecule type" value="Genomic_DNA"/>
</dbReference>
<protein>
    <submittedName>
        <fullName evidence="1">23862_t:CDS:1</fullName>
    </submittedName>
</protein>
<evidence type="ECO:0000313" key="2">
    <source>
        <dbReference type="Proteomes" id="UP000789405"/>
    </source>
</evidence>
<feature type="non-terminal residue" evidence="1">
    <location>
        <position position="1"/>
    </location>
</feature>
<organism evidence="1 2">
    <name type="scientific">Dentiscutata erythropus</name>
    <dbReference type="NCBI Taxonomy" id="1348616"/>
    <lineage>
        <taxon>Eukaryota</taxon>
        <taxon>Fungi</taxon>
        <taxon>Fungi incertae sedis</taxon>
        <taxon>Mucoromycota</taxon>
        <taxon>Glomeromycotina</taxon>
        <taxon>Glomeromycetes</taxon>
        <taxon>Diversisporales</taxon>
        <taxon>Gigasporaceae</taxon>
        <taxon>Dentiscutata</taxon>
    </lineage>
</organism>
<accession>A0A9N9P690</accession>
<reference evidence="1" key="1">
    <citation type="submission" date="2021-06" db="EMBL/GenBank/DDBJ databases">
        <authorList>
            <person name="Kallberg Y."/>
            <person name="Tangrot J."/>
            <person name="Rosling A."/>
        </authorList>
    </citation>
    <scope>NUCLEOTIDE SEQUENCE</scope>
    <source>
        <strain evidence="1">MA453B</strain>
    </source>
</reference>
<keyword evidence="2" id="KW-1185">Reference proteome</keyword>
<evidence type="ECO:0000313" key="1">
    <source>
        <dbReference type="EMBL" id="CAG8791003.1"/>
    </source>
</evidence>